<dbReference type="GO" id="GO:0008714">
    <property type="term" value="F:AMP nucleosidase activity"/>
    <property type="evidence" value="ECO:0007669"/>
    <property type="project" value="UniProtKB-EC"/>
</dbReference>
<dbReference type="PANTHER" id="PTHR31223:SF70">
    <property type="entry name" value="LOG FAMILY PROTEIN YJL055W"/>
    <property type="match status" value="1"/>
</dbReference>
<dbReference type="EC" id="3.2.2.4" evidence="3"/>
<dbReference type="AlphaFoldDB" id="A0A4V0P283"/>
<dbReference type="GO" id="GO:0009691">
    <property type="term" value="P:cytokinin biosynthetic process"/>
    <property type="evidence" value="ECO:0007669"/>
    <property type="project" value="TreeGrafter"/>
</dbReference>
<dbReference type="InterPro" id="IPR031100">
    <property type="entry name" value="LOG_fam"/>
</dbReference>
<accession>A0A4V0P283</accession>
<dbReference type="Gene3D" id="3.40.50.450">
    <property type="match status" value="1"/>
</dbReference>
<reference evidence="5 6" key="1">
    <citation type="submission" date="2018-12" db="EMBL/GenBank/DDBJ databases">
        <title>Rubrispira sanarue gen. nov., sp., nov., a member of the order Silvanigrellales, isolated from a brackish lake in Hamamatsu Japan.</title>
        <authorList>
            <person name="Maejima Y."/>
            <person name="Iino T."/>
            <person name="Muraguchi Y."/>
            <person name="Fukuda K."/>
            <person name="Nojiri H."/>
            <person name="Ohkuma M."/>
            <person name="Moriuchi R."/>
            <person name="Dohra H."/>
            <person name="Kimbara K."/>
            <person name="Shintani M."/>
        </authorList>
    </citation>
    <scope>NUCLEOTIDE SEQUENCE [LARGE SCALE GENOMIC DNA]</scope>
    <source>
        <strain evidence="5 6">RF1110005</strain>
    </source>
</reference>
<dbReference type="GO" id="GO:0005829">
    <property type="term" value="C:cytosol"/>
    <property type="evidence" value="ECO:0007669"/>
    <property type="project" value="TreeGrafter"/>
</dbReference>
<comment type="catalytic activity">
    <reaction evidence="1">
        <text>AMP + H2O = D-ribose 5-phosphate + adenine</text>
        <dbReference type="Rhea" id="RHEA:20129"/>
        <dbReference type="ChEBI" id="CHEBI:15377"/>
        <dbReference type="ChEBI" id="CHEBI:16708"/>
        <dbReference type="ChEBI" id="CHEBI:78346"/>
        <dbReference type="ChEBI" id="CHEBI:456215"/>
        <dbReference type="EC" id="3.2.2.4"/>
    </reaction>
</comment>
<evidence type="ECO:0000256" key="3">
    <source>
        <dbReference type="ARBA" id="ARBA00011985"/>
    </source>
</evidence>
<sequence>MKKSAIGVFCSAKNNIPDEFLKFAFNFGSFLAKNNFKTVYGGGNQGMMRQLAEGVFAENGEICGIITNEFIKKEGHFEKLTENFICETLEERKKLLIFHSDVLCILPGGFGSLDEFLTTIQFNASNTPQKTVIIIDFLNFYSPFLNWLEEISNINMIDKPSHYFCIARTIQDVEKLLL</sequence>
<keyword evidence="6" id="KW-1185">Reference proteome</keyword>
<dbReference type="EMBL" id="AP019368">
    <property type="protein sequence ID" value="BBH52327.1"/>
    <property type="molecule type" value="Genomic_DNA"/>
</dbReference>
<proteinExistence type="inferred from homology"/>
<evidence type="ECO:0000256" key="4">
    <source>
        <dbReference type="ARBA" id="ARBA00031983"/>
    </source>
</evidence>
<protein>
    <recommendedName>
        <fullName evidence="4">AMP nucleosidase</fullName>
        <ecNumber evidence="3">3.2.2.4</ecNumber>
    </recommendedName>
    <alternativeName>
        <fullName evidence="4">AMP nucleosidase</fullName>
    </alternativeName>
</protein>
<dbReference type="KEGG" id="sbf:JCM31447_07680"/>
<evidence type="ECO:0000256" key="2">
    <source>
        <dbReference type="ARBA" id="ARBA00006763"/>
    </source>
</evidence>
<evidence type="ECO:0000313" key="6">
    <source>
        <dbReference type="Proteomes" id="UP000291236"/>
    </source>
</evidence>
<dbReference type="PANTHER" id="PTHR31223">
    <property type="entry name" value="LOG FAMILY PROTEIN YJL055W"/>
    <property type="match status" value="1"/>
</dbReference>
<dbReference type="Pfam" id="PF03641">
    <property type="entry name" value="Lysine_decarbox"/>
    <property type="match status" value="1"/>
</dbReference>
<organism evidence="5 6">
    <name type="scientific">Fluviispira sanaruensis</name>
    <dbReference type="NCBI Taxonomy" id="2493639"/>
    <lineage>
        <taxon>Bacteria</taxon>
        <taxon>Pseudomonadati</taxon>
        <taxon>Bdellovibrionota</taxon>
        <taxon>Oligoflexia</taxon>
        <taxon>Silvanigrellales</taxon>
        <taxon>Silvanigrellaceae</taxon>
        <taxon>Fluviispira</taxon>
    </lineage>
</organism>
<evidence type="ECO:0000256" key="1">
    <source>
        <dbReference type="ARBA" id="ARBA00000274"/>
    </source>
</evidence>
<dbReference type="RefSeq" id="WP_130606723.1">
    <property type="nucleotide sequence ID" value="NZ_AP019368.1"/>
</dbReference>
<gene>
    <name evidence="5" type="ORF">JCM31447_07680</name>
</gene>
<dbReference type="SUPFAM" id="SSF102405">
    <property type="entry name" value="MCP/YpsA-like"/>
    <property type="match status" value="1"/>
</dbReference>
<comment type="similarity">
    <text evidence="2">Belongs to the LOG family.</text>
</comment>
<dbReference type="Proteomes" id="UP000291236">
    <property type="component" value="Chromosome"/>
</dbReference>
<evidence type="ECO:0000313" key="5">
    <source>
        <dbReference type="EMBL" id="BBH52327.1"/>
    </source>
</evidence>
<name>A0A4V0P283_FLUSA</name>
<dbReference type="OrthoDB" id="5295981at2"/>